<keyword evidence="5" id="KW-0503">Monooxygenase</keyword>
<keyword evidence="4" id="KW-0560">Oxidoreductase</keyword>
<keyword evidence="9" id="KW-1185">Reference proteome</keyword>
<dbReference type="GO" id="GO:0071949">
    <property type="term" value="F:FAD binding"/>
    <property type="evidence" value="ECO:0007669"/>
    <property type="project" value="InterPro"/>
</dbReference>
<comment type="caution">
    <text evidence="8">The sequence shown here is derived from an EMBL/GenBank/DDBJ whole genome shotgun (WGS) entry which is preliminary data.</text>
</comment>
<dbReference type="SUPFAM" id="SSF51905">
    <property type="entry name" value="FAD/NAD(P)-binding domain"/>
    <property type="match status" value="1"/>
</dbReference>
<dbReference type="PANTHER" id="PTHR13789:SF238">
    <property type="entry name" value="PUTATIVE (AFU_ORTHOLOGUE AFUA_2G01680)-RELATED"/>
    <property type="match status" value="1"/>
</dbReference>
<feature type="transmembrane region" description="Helical" evidence="6">
    <location>
        <begin position="439"/>
        <end position="459"/>
    </location>
</feature>
<proteinExistence type="inferred from homology"/>
<protein>
    <recommendedName>
        <fullName evidence="7">FAD-binding domain-containing protein</fullName>
    </recommendedName>
</protein>
<dbReference type="InterPro" id="IPR036188">
    <property type="entry name" value="FAD/NAD-bd_sf"/>
</dbReference>
<dbReference type="Gene3D" id="3.50.50.60">
    <property type="entry name" value="FAD/NAD(P)-binding domain"/>
    <property type="match status" value="1"/>
</dbReference>
<keyword evidence="6" id="KW-0812">Transmembrane</keyword>
<evidence type="ECO:0000259" key="7">
    <source>
        <dbReference type="Pfam" id="PF01494"/>
    </source>
</evidence>
<dbReference type="InterPro" id="IPR002938">
    <property type="entry name" value="FAD-bd"/>
</dbReference>
<organism evidence="8 9">
    <name type="scientific">Apodospora peruviana</name>
    <dbReference type="NCBI Taxonomy" id="516989"/>
    <lineage>
        <taxon>Eukaryota</taxon>
        <taxon>Fungi</taxon>
        <taxon>Dikarya</taxon>
        <taxon>Ascomycota</taxon>
        <taxon>Pezizomycotina</taxon>
        <taxon>Sordariomycetes</taxon>
        <taxon>Sordariomycetidae</taxon>
        <taxon>Sordariales</taxon>
        <taxon>Lasiosphaeriaceae</taxon>
        <taxon>Apodospora</taxon>
    </lineage>
</organism>
<dbReference type="AlphaFoldDB" id="A0AAE0HUI2"/>
<keyword evidence="6" id="KW-1133">Transmembrane helix</keyword>
<dbReference type="PRINTS" id="PR00420">
    <property type="entry name" value="RNGMNOXGNASE"/>
</dbReference>
<dbReference type="EMBL" id="JAUEDM010000008">
    <property type="protein sequence ID" value="KAK3313153.1"/>
    <property type="molecule type" value="Genomic_DNA"/>
</dbReference>
<comment type="similarity">
    <text evidence="1">Belongs to the paxM FAD-dependent monooxygenase family.</text>
</comment>
<dbReference type="Pfam" id="PF01494">
    <property type="entry name" value="FAD_binding_3"/>
    <property type="match status" value="1"/>
</dbReference>
<dbReference type="SUPFAM" id="SSF54373">
    <property type="entry name" value="FAD-linked reductases, C-terminal domain"/>
    <property type="match status" value="1"/>
</dbReference>
<reference evidence="8" key="1">
    <citation type="journal article" date="2023" name="Mol. Phylogenet. Evol.">
        <title>Genome-scale phylogeny and comparative genomics of the fungal order Sordariales.</title>
        <authorList>
            <person name="Hensen N."/>
            <person name="Bonometti L."/>
            <person name="Westerberg I."/>
            <person name="Brannstrom I.O."/>
            <person name="Guillou S."/>
            <person name="Cros-Aarteil S."/>
            <person name="Calhoun S."/>
            <person name="Haridas S."/>
            <person name="Kuo A."/>
            <person name="Mondo S."/>
            <person name="Pangilinan J."/>
            <person name="Riley R."/>
            <person name="LaButti K."/>
            <person name="Andreopoulos B."/>
            <person name="Lipzen A."/>
            <person name="Chen C."/>
            <person name="Yan M."/>
            <person name="Daum C."/>
            <person name="Ng V."/>
            <person name="Clum A."/>
            <person name="Steindorff A."/>
            <person name="Ohm R.A."/>
            <person name="Martin F."/>
            <person name="Silar P."/>
            <person name="Natvig D.O."/>
            <person name="Lalanne C."/>
            <person name="Gautier V."/>
            <person name="Ament-Velasquez S.L."/>
            <person name="Kruys A."/>
            <person name="Hutchinson M.I."/>
            <person name="Powell A.J."/>
            <person name="Barry K."/>
            <person name="Miller A.N."/>
            <person name="Grigoriev I.V."/>
            <person name="Debuchy R."/>
            <person name="Gladieux P."/>
            <person name="Hiltunen Thoren M."/>
            <person name="Johannesson H."/>
        </authorList>
    </citation>
    <scope>NUCLEOTIDE SEQUENCE</scope>
    <source>
        <strain evidence="8">CBS 118394</strain>
    </source>
</reference>
<dbReference type="GO" id="GO:0004497">
    <property type="term" value="F:monooxygenase activity"/>
    <property type="evidence" value="ECO:0007669"/>
    <property type="project" value="UniProtKB-KW"/>
</dbReference>
<evidence type="ECO:0000256" key="5">
    <source>
        <dbReference type="ARBA" id="ARBA00023033"/>
    </source>
</evidence>
<evidence type="ECO:0000313" key="9">
    <source>
        <dbReference type="Proteomes" id="UP001283341"/>
    </source>
</evidence>
<evidence type="ECO:0000313" key="8">
    <source>
        <dbReference type="EMBL" id="KAK3313153.1"/>
    </source>
</evidence>
<evidence type="ECO:0000256" key="2">
    <source>
        <dbReference type="ARBA" id="ARBA00022630"/>
    </source>
</evidence>
<keyword evidence="2" id="KW-0285">Flavoprotein</keyword>
<evidence type="ECO:0000256" key="4">
    <source>
        <dbReference type="ARBA" id="ARBA00023002"/>
    </source>
</evidence>
<gene>
    <name evidence="8" type="ORF">B0H66DRAFT_484692</name>
</gene>
<keyword evidence="3" id="KW-0274">FAD</keyword>
<name>A0AAE0HUI2_9PEZI</name>
<accession>A0AAE0HUI2</accession>
<dbReference type="Proteomes" id="UP001283341">
    <property type="component" value="Unassembled WGS sequence"/>
</dbReference>
<reference evidence="8" key="2">
    <citation type="submission" date="2023-06" db="EMBL/GenBank/DDBJ databases">
        <authorList>
            <consortium name="Lawrence Berkeley National Laboratory"/>
            <person name="Haridas S."/>
            <person name="Hensen N."/>
            <person name="Bonometti L."/>
            <person name="Westerberg I."/>
            <person name="Brannstrom I.O."/>
            <person name="Guillou S."/>
            <person name="Cros-Aarteil S."/>
            <person name="Calhoun S."/>
            <person name="Kuo A."/>
            <person name="Mondo S."/>
            <person name="Pangilinan J."/>
            <person name="Riley R."/>
            <person name="Labutti K."/>
            <person name="Andreopoulos B."/>
            <person name="Lipzen A."/>
            <person name="Chen C."/>
            <person name="Yanf M."/>
            <person name="Daum C."/>
            <person name="Ng V."/>
            <person name="Clum A."/>
            <person name="Steindorff A."/>
            <person name="Ohm R."/>
            <person name="Martin F."/>
            <person name="Silar P."/>
            <person name="Natvig D."/>
            <person name="Lalanne C."/>
            <person name="Gautier V."/>
            <person name="Ament-Velasquez S.L."/>
            <person name="Kruys A."/>
            <person name="Hutchinson M.I."/>
            <person name="Powell A.J."/>
            <person name="Barry K."/>
            <person name="Miller A.N."/>
            <person name="Grigoriev I.V."/>
            <person name="Debuchy R."/>
            <person name="Gladieux P."/>
            <person name="Thoren M.H."/>
            <person name="Johannesson H."/>
        </authorList>
    </citation>
    <scope>NUCLEOTIDE SEQUENCE</scope>
    <source>
        <strain evidence="8">CBS 118394</strain>
    </source>
</reference>
<evidence type="ECO:0000256" key="1">
    <source>
        <dbReference type="ARBA" id="ARBA00007992"/>
    </source>
</evidence>
<keyword evidence="6" id="KW-0472">Membrane</keyword>
<evidence type="ECO:0000256" key="6">
    <source>
        <dbReference type="SAM" id="Phobius"/>
    </source>
</evidence>
<dbReference type="InterPro" id="IPR050493">
    <property type="entry name" value="FAD-dep_Monooxygenase_BioMet"/>
</dbReference>
<sequence length="460" mass="50753">MSVADKNLQAQPSIRVLIVGAGLAGLATALALKQAGHDVTVLERVPELREIGAGIQLSPNATRLLRRWGVLDPIRKYAFQPDLGSLRSYRGAVIAKPRRAFLVEWVYRAPYLVIHRADLLKVLLAAVTAHGVKVKLGCEVTSIDFSKASLRISTGEIYQADVILGADGERSACRSALLGHTDLPVSTGDVVYRIAVQRRDISEGHPAWELMKRDSINLWMGPDAHVVSYVLRDDVLNVVLSHGDRSGNGVMYGPQRADLKDLRAKFSEWDSALQEVMNVKESDCTKWSLLHVKEMASWQHESGRFALIGDAAHAMPPHLAQGAAQAFEDAGVLGALFGRLTHVSQIPGALGMFEKLRKPRTTEIGKRVFRQKEMYSIDDGPEQKARDAKLAWGMMPGSPNALGDPFFQWWLWGYDAMADAEKAWDEFLGIRGSVFSRPLLSWVPVLVSLIGLAVFWGGYR</sequence>
<evidence type="ECO:0000256" key="3">
    <source>
        <dbReference type="ARBA" id="ARBA00022827"/>
    </source>
</evidence>
<feature type="domain" description="FAD-binding" evidence="7">
    <location>
        <begin position="15"/>
        <end position="336"/>
    </location>
</feature>
<dbReference type="PANTHER" id="PTHR13789">
    <property type="entry name" value="MONOOXYGENASE"/>
    <property type="match status" value="1"/>
</dbReference>